<keyword evidence="6" id="KW-0687">Ribonucleoprotein</keyword>
<dbReference type="STRING" id="623744.A0A553MV73"/>
<dbReference type="GO" id="GO:0006412">
    <property type="term" value="P:translation"/>
    <property type="evidence" value="ECO:0007669"/>
    <property type="project" value="InterPro"/>
</dbReference>
<dbReference type="PRINTS" id="PR00061">
    <property type="entry name" value="RIBOSOMALL19"/>
</dbReference>
<comment type="similarity">
    <text evidence="2">Belongs to the bacterial ribosomal protein bL19 family.</text>
</comment>
<evidence type="ECO:0000256" key="6">
    <source>
        <dbReference type="ARBA" id="ARBA00023274"/>
    </source>
</evidence>
<organism evidence="9 10">
    <name type="scientific">Danionella cerebrum</name>
    <dbReference type="NCBI Taxonomy" id="2873325"/>
    <lineage>
        <taxon>Eukaryota</taxon>
        <taxon>Metazoa</taxon>
        <taxon>Chordata</taxon>
        <taxon>Craniata</taxon>
        <taxon>Vertebrata</taxon>
        <taxon>Euteleostomi</taxon>
        <taxon>Actinopterygii</taxon>
        <taxon>Neopterygii</taxon>
        <taxon>Teleostei</taxon>
        <taxon>Ostariophysi</taxon>
        <taxon>Cypriniformes</taxon>
        <taxon>Danionidae</taxon>
        <taxon>Danioninae</taxon>
        <taxon>Danionella</taxon>
    </lineage>
</organism>
<dbReference type="Proteomes" id="UP000316079">
    <property type="component" value="Unassembled WGS sequence"/>
</dbReference>
<sequence>MAACTLLARDMMDMLRIIRILHQNERQLSTSVMKLAAGPPKFIPPTKPVFQNKRQLEASIRPILSPEFIPPRQRTVRLKFFAERIDMLQRRKVFNIPEFYPGSILAVTMIDPYANGNLHRFVGICTQRSGNGLGANFVLRNVIEGQGVEIRYELYSPRMQKIEVLKLEKRLDDDLMYLRDALPEYSTIDFNMQPVHHEPSDDVPVNKLIVKMKPKPWSKRWERSKFNIKGIDFHQCLTPQKIEHAKKWSKPWIKYDMMKVYDTNILEKEILKEVEDYQKLS</sequence>
<proteinExistence type="inferred from homology"/>
<dbReference type="PANTHER" id="PTHR15680">
    <property type="entry name" value="RIBOSOMAL PROTEIN L19"/>
    <property type="match status" value="1"/>
</dbReference>
<evidence type="ECO:0000256" key="3">
    <source>
        <dbReference type="ARBA" id="ARBA00022946"/>
    </source>
</evidence>
<dbReference type="SUPFAM" id="SSF50104">
    <property type="entry name" value="Translation proteins SH3-like domain"/>
    <property type="match status" value="1"/>
</dbReference>
<dbReference type="GO" id="GO:0005762">
    <property type="term" value="C:mitochondrial large ribosomal subunit"/>
    <property type="evidence" value="ECO:0007669"/>
    <property type="project" value="TreeGrafter"/>
</dbReference>
<dbReference type="InterPro" id="IPR038657">
    <property type="entry name" value="Ribosomal_bL19_sf"/>
</dbReference>
<evidence type="ECO:0000256" key="1">
    <source>
        <dbReference type="ARBA" id="ARBA00004173"/>
    </source>
</evidence>
<gene>
    <name evidence="9" type="ORF">DNTS_023971</name>
</gene>
<comment type="subcellular location">
    <subcellularLocation>
        <location evidence="1">Mitochondrion</location>
    </subcellularLocation>
</comment>
<evidence type="ECO:0000256" key="2">
    <source>
        <dbReference type="ARBA" id="ARBA00005781"/>
    </source>
</evidence>
<evidence type="ECO:0000256" key="8">
    <source>
        <dbReference type="ARBA" id="ARBA00035359"/>
    </source>
</evidence>
<dbReference type="OrthoDB" id="432645at2759"/>
<dbReference type="PANTHER" id="PTHR15680:SF9">
    <property type="entry name" value="LARGE RIBOSOMAL SUBUNIT PROTEIN BL19M"/>
    <property type="match status" value="1"/>
</dbReference>
<dbReference type="EMBL" id="SRMA01027249">
    <property type="protein sequence ID" value="TRY57084.1"/>
    <property type="molecule type" value="Genomic_DNA"/>
</dbReference>
<evidence type="ECO:0000313" key="9">
    <source>
        <dbReference type="EMBL" id="TRY57084.1"/>
    </source>
</evidence>
<dbReference type="Pfam" id="PF01245">
    <property type="entry name" value="Ribosomal_L19"/>
    <property type="match status" value="1"/>
</dbReference>
<dbReference type="GO" id="GO:0003735">
    <property type="term" value="F:structural constituent of ribosome"/>
    <property type="evidence" value="ECO:0007669"/>
    <property type="project" value="InterPro"/>
</dbReference>
<evidence type="ECO:0000256" key="7">
    <source>
        <dbReference type="ARBA" id="ARBA00035288"/>
    </source>
</evidence>
<evidence type="ECO:0000256" key="4">
    <source>
        <dbReference type="ARBA" id="ARBA00022980"/>
    </source>
</evidence>
<evidence type="ECO:0000256" key="5">
    <source>
        <dbReference type="ARBA" id="ARBA00023128"/>
    </source>
</evidence>
<keyword evidence="5" id="KW-0496">Mitochondrion</keyword>
<accession>A0A553MV73</accession>
<evidence type="ECO:0000313" key="10">
    <source>
        <dbReference type="Proteomes" id="UP000316079"/>
    </source>
</evidence>
<keyword evidence="3" id="KW-0809">Transit peptide</keyword>
<reference evidence="9 10" key="1">
    <citation type="journal article" date="2019" name="Sci. Data">
        <title>Hybrid genome assembly and annotation of Danionella translucida.</title>
        <authorList>
            <person name="Kadobianskyi M."/>
            <person name="Schulze L."/>
            <person name="Schuelke M."/>
            <person name="Judkewitz B."/>
        </authorList>
    </citation>
    <scope>NUCLEOTIDE SEQUENCE [LARGE SCALE GENOMIC DNA]</scope>
    <source>
        <strain evidence="9 10">Bolton</strain>
    </source>
</reference>
<name>A0A553MV73_9TELE</name>
<dbReference type="InterPro" id="IPR008991">
    <property type="entry name" value="Translation_prot_SH3-like_sf"/>
</dbReference>
<dbReference type="Gene3D" id="2.30.30.790">
    <property type="match status" value="1"/>
</dbReference>
<protein>
    <recommendedName>
        <fullName evidence="7">Large ribosomal subunit protein bL19m</fullName>
    </recommendedName>
    <alternativeName>
        <fullName evidence="8">39S ribosomal protein L19, mitochondrial</fullName>
    </alternativeName>
</protein>
<keyword evidence="4" id="KW-0689">Ribosomal protein</keyword>
<dbReference type="AlphaFoldDB" id="A0A553MV73"/>
<keyword evidence="10" id="KW-1185">Reference proteome</keyword>
<comment type="caution">
    <text evidence="9">The sequence shown here is derived from an EMBL/GenBank/DDBJ whole genome shotgun (WGS) entry which is preliminary data.</text>
</comment>
<dbReference type="FunFam" id="2.30.30.790:FF:000002">
    <property type="entry name" value="39S ribosomal protein L19, mitochondrial"/>
    <property type="match status" value="1"/>
</dbReference>
<dbReference type="InterPro" id="IPR001857">
    <property type="entry name" value="Ribosomal_bL19"/>
</dbReference>